<dbReference type="Proteomes" id="UP000607559">
    <property type="component" value="Unassembled WGS sequence"/>
</dbReference>
<evidence type="ECO:0000313" key="2">
    <source>
        <dbReference type="EMBL" id="GGB01936.1"/>
    </source>
</evidence>
<dbReference type="Gene3D" id="3.40.30.10">
    <property type="entry name" value="Glutaredoxin"/>
    <property type="match status" value="1"/>
</dbReference>
<comment type="caution">
    <text evidence="2">The sequence shown here is derived from an EMBL/GenBank/DDBJ whole genome shotgun (WGS) entry which is preliminary data.</text>
</comment>
<evidence type="ECO:0000313" key="3">
    <source>
        <dbReference type="Proteomes" id="UP000607559"/>
    </source>
</evidence>
<dbReference type="AlphaFoldDB" id="A0A8J2XTA7"/>
<dbReference type="Pfam" id="PF13462">
    <property type="entry name" value="Thioredoxin_4"/>
    <property type="match status" value="1"/>
</dbReference>
<sequence length="179" mass="20148">MDNVFGNRFAPLNIVAYGSFQCRFSIAAYAEVRLLQEVMGSQLLYAYRHCPDPFLHPLSLDAAIAAEVAGMQGKFWEMHDALFETRQPLSRPSLIEIGQDIGVDMSFFTDPGVYRKMAHKVILDFGSGVKSGVRKTPTFFVNGVQYNGRPDFNGLYKACRYVQLIREASSREGRSPSFF</sequence>
<dbReference type="InterPro" id="IPR036249">
    <property type="entry name" value="Thioredoxin-like_sf"/>
</dbReference>
<dbReference type="InterPro" id="IPR012336">
    <property type="entry name" value="Thioredoxin-like_fold"/>
</dbReference>
<keyword evidence="3" id="KW-1185">Reference proteome</keyword>
<protein>
    <recommendedName>
        <fullName evidence="1">Thioredoxin-like fold domain-containing protein</fullName>
    </recommendedName>
</protein>
<gene>
    <name evidence="2" type="ORF">GCM10011511_26460</name>
</gene>
<reference evidence="2" key="2">
    <citation type="submission" date="2020-09" db="EMBL/GenBank/DDBJ databases">
        <authorList>
            <person name="Sun Q."/>
            <person name="Zhou Y."/>
        </authorList>
    </citation>
    <scope>NUCLEOTIDE SEQUENCE</scope>
    <source>
        <strain evidence="2">CGMCC 1.15448</strain>
    </source>
</reference>
<evidence type="ECO:0000259" key="1">
    <source>
        <dbReference type="Pfam" id="PF13462"/>
    </source>
</evidence>
<accession>A0A8J2XTA7</accession>
<feature type="domain" description="Thioredoxin-like fold" evidence="1">
    <location>
        <begin position="3"/>
        <end position="156"/>
    </location>
</feature>
<reference evidence="2" key="1">
    <citation type="journal article" date="2014" name="Int. J. Syst. Evol. Microbiol.">
        <title>Complete genome sequence of Corynebacterium casei LMG S-19264T (=DSM 44701T), isolated from a smear-ripened cheese.</title>
        <authorList>
            <consortium name="US DOE Joint Genome Institute (JGI-PGF)"/>
            <person name="Walter F."/>
            <person name="Albersmeier A."/>
            <person name="Kalinowski J."/>
            <person name="Ruckert C."/>
        </authorList>
    </citation>
    <scope>NUCLEOTIDE SEQUENCE</scope>
    <source>
        <strain evidence="2">CGMCC 1.15448</strain>
    </source>
</reference>
<dbReference type="SUPFAM" id="SSF52833">
    <property type="entry name" value="Thioredoxin-like"/>
    <property type="match status" value="1"/>
</dbReference>
<proteinExistence type="predicted"/>
<dbReference type="EMBL" id="BMJC01000003">
    <property type="protein sequence ID" value="GGB01936.1"/>
    <property type="molecule type" value="Genomic_DNA"/>
</dbReference>
<name>A0A8J2XTA7_9BACT</name>
<organism evidence="2 3">
    <name type="scientific">Puia dinghuensis</name>
    <dbReference type="NCBI Taxonomy" id="1792502"/>
    <lineage>
        <taxon>Bacteria</taxon>
        <taxon>Pseudomonadati</taxon>
        <taxon>Bacteroidota</taxon>
        <taxon>Chitinophagia</taxon>
        <taxon>Chitinophagales</taxon>
        <taxon>Chitinophagaceae</taxon>
        <taxon>Puia</taxon>
    </lineage>
</organism>